<dbReference type="Proteomes" id="UP000040088">
    <property type="component" value="Unassembled WGS sequence"/>
</dbReference>
<accession>A0A0T9UTN3</accession>
<organism evidence="1 2">
    <name type="scientific">Yersinia aleksiciae</name>
    <dbReference type="NCBI Taxonomy" id="263819"/>
    <lineage>
        <taxon>Bacteria</taxon>
        <taxon>Pseudomonadati</taxon>
        <taxon>Pseudomonadota</taxon>
        <taxon>Gammaproteobacteria</taxon>
        <taxon>Enterobacterales</taxon>
        <taxon>Yersiniaceae</taxon>
        <taxon>Yersinia</taxon>
    </lineage>
</organism>
<gene>
    <name evidence="1" type="ORF">ERS008460_03568</name>
</gene>
<evidence type="ECO:0000313" key="1">
    <source>
        <dbReference type="EMBL" id="CNL70382.1"/>
    </source>
</evidence>
<protein>
    <submittedName>
        <fullName evidence="1">Uncharacterized protein</fullName>
    </submittedName>
</protein>
<evidence type="ECO:0000313" key="2">
    <source>
        <dbReference type="Proteomes" id="UP000040088"/>
    </source>
</evidence>
<dbReference type="EMBL" id="CQEM01000019">
    <property type="protein sequence ID" value="CNL70382.1"/>
    <property type="molecule type" value="Genomic_DNA"/>
</dbReference>
<reference evidence="2" key="1">
    <citation type="submission" date="2015-03" db="EMBL/GenBank/DDBJ databases">
        <authorList>
            <consortium name="Pathogen Informatics"/>
        </authorList>
    </citation>
    <scope>NUCLEOTIDE SEQUENCE [LARGE SCALE GENOMIC DNA]</scope>
    <source>
        <strain evidence="2">IP27925</strain>
    </source>
</reference>
<proteinExistence type="predicted"/>
<name>A0A0T9UTN3_YERAE</name>
<sequence>MTHLNPAIAVTLFTLKKQSILIEGRKALTAS</sequence>
<dbReference type="AlphaFoldDB" id="A0A0T9UTN3"/>